<dbReference type="OMA" id="DRENCDE"/>
<proteinExistence type="predicted"/>
<protein>
    <submittedName>
        <fullName evidence="2">Uncharacterized protein</fullName>
    </submittedName>
</protein>
<feature type="compositionally biased region" description="Low complexity" evidence="1">
    <location>
        <begin position="105"/>
        <end position="116"/>
    </location>
</feature>
<evidence type="ECO:0000313" key="2">
    <source>
        <dbReference type="EMBL" id="VAH15892.1"/>
    </source>
</evidence>
<dbReference type="Gramene" id="TRITD1Bv1G086120.2">
    <property type="protein sequence ID" value="TRITD1Bv1G086120.2"/>
    <property type="gene ID" value="TRITD1Bv1G086120"/>
</dbReference>
<dbReference type="PANTHER" id="PTHR35097">
    <property type="entry name" value="GDSL ESTERASE/LIPASE"/>
    <property type="match status" value="1"/>
</dbReference>
<keyword evidence="3" id="KW-1185">Reference proteome</keyword>
<feature type="region of interest" description="Disordered" evidence="1">
    <location>
        <begin position="92"/>
        <end position="121"/>
    </location>
</feature>
<organism evidence="2 3">
    <name type="scientific">Triticum turgidum subsp. durum</name>
    <name type="common">Durum wheat</name>
    <name type="synonym">Triticum durum</name>
    <dbReference type="NCBI Taxonomy" id="4567"/>
    <lineage>
        <taxon>Eukaryota</taxon>
        <taxon>Viridiplantae</taxon>
        <taxon>Streptophyta</taxon>
        <taxon>Embryophyta</taxon>
        <taxon>Tracheophyta</taxon>
        <taxon>Spermatophyta</taxon>
        <taxon>Magnoliopsida</taxon>
        <taxon>Liliopsida</taxon>
        <taxon>Poales</taxon>
        <taxon>Poaceae</taxon>
        <taxon>BOP clade</taxon>
        <taxon>Pooideae</taxon>
        <taxon>Triticodae</taxon>
        <taxon>Triticeae</taxon>
        <taxon>Triticinae</taxon>
        <taxon>Triticum</taxon>
    </lineage>
</organism>
<dbReference type="EMBL" id="LT934112">
    <property type="protein sequence ID" value="VAH15892.1"/>
    <property type="molecule type" value="Genomic_DNA"/>
</dbReference>
<evidence type="ECO:0000256" key="1">
    <source>
        <dbReference type="SAM" id="MobiDB-lite"/>
    </source>
</evidence>
<name>A0A9R0QTP2_TRITD</name>
<accession>A0A9R0QTP2</accession>
<feature type="compositionally biased region" description="Pro residues" evidence="1">
    <location>
        <begin position="42"/>
        <end position="65"/>
    </location>
</feature>
<sequence length="517" mass="56931">MAQQQQADAPPLGFFERISTCDVSLRKRQQRDNAAMASSDPALPPPLLLLPPPVPEQALVPPPARANPRPTVLDGVLSLLRSGESFIRGAFRGNSRRASPPWPPTSQQQQQQPPQQQHHRNHPGEIMKRLQRETFPDVMRLMDKHEQIDRILSMYRSGKGFHFPELPVRVKVALDAVGALLLVNDEEFDHAREILGKAGNRTGLNSRFVLESKTRGNDTIAAEFCTKLGIGATLGEEDTERRPLELTRLQYCAHVNHWLSMILVPFGAQCNGFLHGTSLIQQNLRSQASLDGPPSFSEQHNCAAGLSMRGSNFTVLLAELVFGSGAQDGDHMVANRMTTFGQVRYEPAQDVKLSLSGLWQIRPLLSRFNNLGTLAIPFGSLKPQRGTPPPDILLAPMARNDPAAHGPQPRPVQSIAAAMVECELFEAMRAQGWVEMEGWSGHGPVRWGCCLSDTPEHELGWGVRMGGAAEGDTHGPHLEGFLSFNLGRGGKLQPGLVYVMEGEKRTPALVLRSTWFM</sequence>
<reference evidence="2 3" key="1">
    <citation type="submission" date="2017-09" db="EMBL/GenBank/DDBJ databases">
        <authorList>
            <consortium name="International Durum Wheat Genome Sequencing Consortium (IDWGSC)"/>
            <person name="Milanesi L."/>
        </authorList>
    </citation>
    <scope>NUCLEOTIDE SEQUENCE [LARGE SCALE GENOMIC DNA]</scope>
    <source>
        <strain evidence="3">cv. Svevo</strain>
    </source>
</reference>
<dbReference type="Proteomes" id="UP000324705">
    <property type="component" value="Chromosome 1B"/>
</dbReference>
<feature type="region of interest" description="Disordered" evidence="1">
    <location>
        <begin position="27"/>
        <end position="69"/>
    </location>
</feature>
<dbReference type="AlphaFoldDB" id="A0A9R0QTP2"/>
<dbReference type="PANTHER" id="PTHR35097:SF2">
    <property type="entry name" value="OS10G0438300 PROTEIN"/>
    <property type="match status" value="1"/>
</dbReference>
<evidence type="ECO:0000313" key="3">
    <source>
        <dbReference type="Proteomes" id="UP000324705"/>
    </source>
</evidence>
<gene>
    <name evidence="2" type="ORF">TRITD_1Bv1G086120</name>
</gene>